<dbReference type="Proteomes" id="UP001515500">
    <property type="component" value="Chromosome 2"/>
</dbReference>
<keyword evidence="4" id="KW-1185">Reference proteome</keyword>
<dbReference type="SUPFAM" id="SSF53756">
    <property type="entry name" value="UDP-Glycosyltransferase/glycogen phosphorylase"/>
    <property type="match status" value="1"/>
</dbReference>
<reference evidence="5" key="1">
    <citation type="submission" date="2025-08" db="UniProtKB">
        <authorList>
            <consortium name="RefSeq"/>
        </authorList>
    </citation>
    <scope>IDENTIFICATION</scope>
</reference>
<dbReference type="AlphaFoldDB" id="A0AB40C1W2"/>
<name>A0AB40C1W2_DIOCR</name>
<dbReference type="GO" id="GO:0008194">
    <property type="term" value="F:UDP-glycosyltransferase activity"/>
    <property type="evidence" value="ECO:0007669"/>
    <property type="project" value="InterPro"/>
</dbReference>
<dbReference type="PANTHER" id="PTHR48044:SF22">
    <property type="entry name" value="GLYCOSYLTRANSFERASE"/>
    <property type="match status" value="1"/>
</dbReference>
<dbReference type="Gene3D" id="3.40.50.2000">
    <property type="entry name" value="Glycogen Phosphorylase B"/>
    <property type="match status" value="2"/>
</dbReference>
<dbReference type="Pfam" id="PF26168">
    <property type="entry name" value="Glyco_transf_N"/>
    <property type="match status" value="1"/>
</dbReference>
<dbReference type="GO" id="GO:1901135">
    <property type="term" value="P:carbohydrate derivative metabolic process"/>
    <property type="evidence" value="ECO:0007669"/>
    <property type="project" value="UniProtKB-ARBA"/>
</dbReference>
<evidence type="ECO:0000256" key="1">
    <source>
        <dbReference type="ARBA" id="ARBA00009995"/>
    </source>
</evidence>
<organism evidence="4 5">
    <name type="scientific">Dioscorea cayennensis subsp. rotundata</name>
    <name type="common">White Guinea yam</name>
    <name type="synonym">Dioscorea rotundata</name>
    <dbReference type="NCBI Taxonomy" id="55577"/>
    <lineage>
        <taxon>Eukaryota</taxon>
        <taxon>Viridiplantae</taxon>
        <taxon>Streptophyta</taxon>
        <taxon>Embryophyta</taxon>
        <taxon>Tracheophyta</taxon>
        <taxon>Spermatophyta</taxon>
        <taxon>Magnoliopsida</taxon>
        <taxon>Liliopsida</taxon>
        <taxon>Dioscoreales</taxon>
        <taxon>Dioscoreaceae</taxon>
        <taxon>Dioscorea</taxon>
    </lineage>
</organism>
<keyword evidence="2" id="KW-0808">Transferase</keyword>
<proteinExistence type="inferred from homology"/>
<dbReference type="CDD" id="cd03784">
    <property type="entry name" value="GT1_Gtf-like"/>
    <property type="match status" value="1"/>
</dbReference>
<dbReference type="InterPro" id="IPR002213">
    <property type="entry name" value="UDP_glucos_trans"/>
</dbReference>
<gene>
    <name evidence="5" type="primary">LOC120270382</name>
</gene>
<feature type="domain" description="Glycosyltransferase N-terminal" evidence="3">
    <location>
        <begin position="9"/>
        <end position="233"/>
    </location>
</feature>
<evidence type="ECO:0000313" key="5">
    <source>
        <dbReference type="RefSeq" id="XP_039133314.1"/>
    </source>
</evidence>
<protein>
    <submittedName>
        <fullName evidence="5">Cis-zeatin O-glucosyltransferase 2-like</fullName>
    </submittedName>
</protein>
<dbReference type="InterPro" id="IPR058980">
    <property type="entry name" value="Glyco_transf_N"/>
</dbReference>
<accession>A0AB40C1W2</accession>
<sequence length="438" mass="49720">MEFPNRDNKIPILIVPFPAQGHLNQLLHFSLLLSSHGFPVHFASSSIHNIQARHRLQGWTFASLHNITFHDIPIPSLPPSTPNPNSTHGFPSHLVPIWEFVIHHLRSPISSLLHSLSSSSPLILIHDPLMSFVIDDAASIPSIHTFKFQCAPANYILSYLYESKSKPDILFSPLPDTFPEEVSTFSKKHCYDTPCEGMLFNTSLSIEEPFIDLLAKEDDFVGKKIFTVGPVSPLIVTDRMSGPRHPCLEWLDKQPPKSVVYVAFGSTTTIPVEQIEQIALGLEKSNQRFIWVVRDADRGDVSQDAELERVKSLLLDFDKRVEGIAMVVRGWAPQLDILAHGSTAAFMSHCGWNSYMEGMSMGVAMLTWPMHSDQPSNALLITEYLKVGVMVREWEKRDEVLKWEKVDEAIRKVMVHEEGVEIRTRRRSWERRYGMVLK</sequence>
<dbReference type="Pfam" id="PF00201">
    <property type="entry name" value="UDPGT"/>
    <property type="match status" value="1"/>
</dbReference>
<evidence type="ECO:0000259" key="3">
    <source>
        <dbReference type="Pfam" id="PF26168"/>
    </source>
</evidence>
<dbReference type="FunFam" id="3.40.50.2000:FF:000060">
    <property type="entry name" value="Glycosyltransferase"/>
    <property type="match status" value="1"/>
</dbReference>
<dbReference type="RefSeq" id="XP_039133314.1">
    <property type="nucleotide sequence ID" value="XM_039277380.1"/>
</dbReference>
<evidence type="ECO:0000256" key="2">
    <source>
        <dbReference type="ARBA" id="ARBA00022679"/>
    </source>
</evidence>
<dbReference type="GeneID" id="120270382"/>
<dbReference type="PANTHER" id="PTHR48044">
    <property type="entry name" value="GLYCOSYLTRANSFERASE"/>
    <property type="match status" value="1"/>
</dbReference>
<evidence type="ECO:0000313" key="4">
    <source>
        <dbReference type="Proteomes" id="UP001515500"/>
    </source>
</evidence>
<comment type="similarity">
    <text evidence="1">Belongs to the UDP-glycosyltransferase family.</text>
</comment>